<dbReference type="EMBL" id="BAAAQM010000009">
    <property type="protein sequence ID" value="GAA1964199.1"/>
    <property type="molecule type" value="Genomic_DNA"/>
</dbReference>
<comment type="similarity">
    <text evidence="1">Belongs to the AfsR/DnrI/RedD regulatory family.</text>
</comment>
<dbReference type="PROSITE" id="PS51755">
    <property type="entry name" value="OMPR_PHOB"/>
    <property type="match status" value="1"/>
</dbReference>
<keyword evidence="4" id="KW-0804">Transcription</keyword>
<feature type="domain" description="OmpR/PhoB-type" evidence="6">
    <location>
        <begin position="1"/>
        <end position="104"/>
    </location>
</feature>
<reference evidence="7 8" key="1">
    <citation type="journal article" date="2019" name="Int. J. Syst. Evol. Microbiol.">
        <title>The Global Catalogue of Microorganisms (GCM) 10K type strain sequencing project: providing services to taxonomists for standard genome sequencing and annotation.</title>
        <authorList>
            <consortium name="The Broad Institute Genomics Platform"/>
            <consortium name="The Broad Institute Genome Sequencing Center for Infectious Disease"/>
            <person name="Wu L."/>
            <person name="Ma J."/>
        </authorList>
    </citation>
    <scope>NUCLEOTIDE SEQUENCE [LARGE SCALE GENOMIC DNA]</scope>
    <source>
        <strain evidence="7 8">JCM 16013</strain>
    </source>
</reference>
<dbReference type="Gene3D" id="1.25.40.10">
    <property type="entry name" value="Tetratricopeptide repeat domain"/>
    <property type="match status" value="2"/>
</dbReference>
<dbReference type="Proteomes" id="UP001499854">
    <property type="component" value="Unassembled WGS sequence"/>
</dbReference>
<dbReference type="InterPro" id="IPR005158">
    <property type="entry name" value="BTAD"/>
</dbReference>
<dbReference type="Pfam" id="PF00931">
    <property type="entry name" value="NB-ARC"/>
    <property type="match status" value="1"/>
</dbReference>
<dbReference type="SUPFAM" id="SSF46894">
    <property type="entry name" value="C-terminal effector domain of the bipartite response regulators"/>
    <property type="match status" value="1"/>
</dbReference>
<dbReference type="InterPro" id="IPR011990">
    <property type="entry name" value="TPR-like_helical_dom_sf"/>
</dbReference>
<keyword evidence="8" id="KW-1185">Reference proteome</keyword>
<accession>A0ABN2R6D4</accession>
<comment type="caution">
    <text evidence="7">The sequence shown here is derived from an EMBL/GenBank/DDBJ whole genome shotgun (WGS) entry which is preliminary data.</text>
</comment>
<proteinExistence type="inferred from homology"/>
<dbReference type="PRINTS" id="PR00364">
    <property type="entry name" value="DISEASERSIST"/>
</dbReference>
<dbReference type="InterPro" id="IPR036388">
    <property type="entry name" value="WH-like_DNA-bd_sf"/>
</dbReference>
<dbReference type="InterPro" id="IPR002182">
    <property type="entry name" value="NB-ARC"/>
</dbReference>
<name>A0ABN2R6D4_9ACTN</name>
<evidence type="ECO:0000256" key="3">
    <source>
        <dbReference type="ARBA" id="ARBA00023125"/>
    </source>
</evidence>
<organism evidence="7 8">
    <name type="scientific">Catenulispora subtropica</name>
    <dbReference type="NCBI Taxonomy" id="450798"/>
    <lineage>
        <taxon>Bacteria</taxon>
        <taxon>Bacillati</taxon>
        <taxon>Actinomycetota</taxon>
        <taxon>Actinomycetes</taxon>
        <taxon>Catenulisporales</taxon>
        <taxon>Catenulisporaceae</taxon>
        <taxon>Catenulispora</taxon>
    </lineage>
</organism>
<evidence type="ECO:0000256" key="1">
    <source>
        <dbReference type="ARBA" id="ARBA00005820"/>
    </source>
</evidence>
<evidence type="ECO:0000256" key="2">
    <source>
        <dbReference type="ARBA" id="ARBA00023015"/>
    </source>
</evidence>
<gene>
    <name evidence="7" type="primary">afsR_1</name>
    <name evidence="7" type="ORF">GCM10009838_21830</name>
</gene>
<dbReference type="Pfam" id="PF03704">
    <property type="entry name" value="BTAD"/>
    <property type="match status" value="1"/>
</dbReference>
<dbReference type="Pfam" id="PF13424">
    <property type="entry name" value="TPR_12"/>
    <property type="match status" value="1"/>
</dbReference>
<dbReference type="Pfam" id="PF00486">
    <property type="entry name" value="Trans_reg_C"/>
    <property type="match status" value="1"/>
</dbReference>
<evidence type="ECO:0000256" key="5">
    <source>
        <dbReference type="PROSITE-ProRule" id="PRU01091"/>
    </source>
</evidence>
<evidence type="ECO:0000256" key="4">
    <source>
        <dbReference type="ARBA" id="ARBA00023163"/>
    </source>
</evidence>
<dbReference type="InterPro" id="IPR001867">
    <property type="entry name" value="OmpR/PhoB-type_DNA-bd"/>
</dbReference>
<protein>
    <submittedName>
        <fullName evidence="7">Transcriptional regulator AfsR</fullName>
    </submittedName>
</protein>
<dbReference type="Gene3D" id="1.10.10.10">
    <property type="entry name" value="Winged helix-like DNA-binding domain superfamily/Winged helix DNA-binding domain"/>
    <property type="match status" value="1"/>
</dbReference>
<dbReference type="InterPro" id="IPR027417">
    <property type="entry name" value="P-loop_NTPase"/>
</dbReference>
<dbReference type="Gene3D" id="3.40.50.300">
    <property type="entry name" value="P-loop containing nucleotide triphosphate hydrolases"/>
    <property type="match status" value="1"/>
</dbReference>
<keyword evidence="3 5" id="KW-0238">DNA-binding</keyword>
<dbReference type="PANTHER" id="PTHR35807">
    <property type="entry name" value="TRANSCRIPTIONAL REGULATOR REDD-RELATED"/>
    <property type="match status" value="1"/>
</dbReference>
<keyword evidence="2" id="KW-0805">Transcription regulation</keyword>
<dbReference type="PANTHER" id="PTHR35807:SF1">
    <property type="entry name" value="TRANSCRIPTIONAL REGULATOR REDD"/>
    <property type="match status" value="1"/>
</dbReference>
<dbReference type="SUPFAM" id="SSF48452">
    <property type="entry name" value="TPR-like"/>
    <property type="match status" value="2"/>
</dbReference>
<evidence type="ECO:0000313" key="8">
    <source>
        <dbReference type="Proteomes" id="UP001499854"/>
    </source>
</evidence>
<feature type="DNA-binding region" description="OmpR/PhoB-type" evidence="5">
    <location>
        <begin position="1"/>
        <end position="104"/>
    </location>
</feature>
<dbReference type="InterPro" id="IPR051677">
    <property type="entry name" value="AfsR-DnrI-RedD_regulator"/>
</dbReference>
<sequence>MIMGQGVRFGVLGPVRAWRGAGEPVALGAPQQVAVLVRLLLAGAWTVTADEIIDAVWGDEPSDRALGTVRTYVARLRKCLDPERARGETGGLLASVGSGYVLKPDAEALDLTVFDDLTVRAGEARGAGRVDEAVDLYRRGLALWRGGPLAGVPGPYAETQRVRLVEAGLNVRQALLECELELGRHGAVVEEASVMIAEHPLREQLYESLMLALYRSGRQAEALAAYAEARRLLDGELGVEPGFGLREMHRRILAADPTLNVVPASVRPATVDVRNAPSATAATRRQAPRMPIPAQLPADIPDFSGRRVPTRKIVEALTDRAASGRVAIVTVSGMGGVGKSTLAAHAAHAVADRFPDGCLYADLRGADDRPTDPGDVLGRFLTALGAAPETVPAALDERAALFRTVLASRRVLILLDNAFDAAQVRPLLPGAPESAALVTSRPHLVGLPTAATVDLDVMDADEAAELLSRIVGSGRPGVDGAAAAELVAACGCLPLAVRIVGARLAARPNWTVEDIAGRVAGEQRRLRELRTGDLSIEACFSVSYQQLDPDAARAFRLLATISFPDMGLEGAASIIGLDPLDTGETEDLLESLVDLALLESPAPGRYRYHDLVRAYARDLALAVDGPEAADVCLTRLLEMFQATALNAFRLTQPRSMLPGSLEPARSPGLPFTDAAETRAVLAVRLPSILAVMRQAIAGSPEHLSIAAQNLVLLYVDPQWQRNMVKPAAELLAETAARTGDQLSEARARRVIDYYSLGTAEFLESVVDGGPYNRTVELCRAVGDRILLTDVLDNLGAMWSTVRRRDLALICLDEARELALSTGNRQALAAVYATMAQLPVTCDDDLEAAIEHGRRCVELSRELGDFENVATGLYGTALALQRLGRFDEAEAVYDECVRTCQEARIPNREETTRFRIATLHAAVGRHQEAAAIAEHILAGGEALHDDWLRAQALGVLAESLPRLGQDERAETARREAMEIFTRLGLVAEAEALQALGAGRAG</sequence>
<dbReference type="SMART" id="SM01043">
    <property type="entry name" value="BTAD"/>
    <property type="match status" value="1"/>
</dbReference>
<evidence type="ECO:0000259" key="6">
    <source>
        <dbReference type="PROSITE" id="PS51755"/>
    </source>
</evidence>
<evidence type="ECO:0000313" key="7">
    <source>
        <dbReference type="EMBL" id="GAA1964199.1"/>
    </source>
</evidence>
<dbReference type="SUPFAM" id="SSF52540">
    <property type="entry name" value="P-loop containing nucleoside triphosphate hydrolases"/>
    <property type="match status" value="1"/>
</dbReference>
<dbReference type="CDD" id="cd15831">
    <property type="entry name" value="BTAD"/>
    <property type="match status" value="1"/>
</dbReference>
<dbReference type="SMART" id="SM00862">
    <property type="entry name" value="Trans_reg_C"/>
    <property type="match status" value="1"/>
</dbReference>
<dbReference type="InterPro" id="IPR016032">
    <property type="entry name" value="Sig_transdc_resp-reg_C-effctor"/>
</dbReference>